<keyword evidence="2" id="KW-1185">Reference proteome</keyword>
<accession>A0A143PY10</accession>
<reference evidence="1 2" key="1">
    <citation type="journal article" date="2016" name="Genome Announc.">
        <title>First Complete Genome Sequence of a Subdivision 6 Acidobacterium Strain.</title>
        <authorList>
            <person name="Huang S."/>
            <person name="Vieira S."/>
            <person name="Bunk B."/>
            <person name="Riedel T."/>
            <person name="Sproer C."/>
            <person name="Overmann J."/>
        </authorList>
    </citation>
    <scope>NUCLEOTIDE SEQUENCE [LARGE SCALE GENOMIC DNA]</scope>
    <source>
        <strain evidence="2">DSM 100886 HEG_-6_39</strain>
    </source>
</reference>
<organism evidence="1 2">
    <name type="scientific">Luteitalea pratensis</name>
    <dbReference type="NCBI Taxonomy" id="1855912"/>
    <lineage>
        <taxon>Bacteria</taxon>
        <taxon>Pseudomonadati</taxon>
        <taxon>Acidobacteriota</taxon>
        <taxon>Vicinamibacteria</taxon>
        <taxon>Vicinamibacterales</taxon>
        <taxon>Vicinamibacteraceae</taxon>
        <taxon>Luteitalea</taxon>
    </lineage>
</organism>
<name>A0A143PY10_LUTPR</name>
<protein>
    <submittedName>
        <fullName evidence="1">Uncharacterized protein</fullName>
    </submittedName>
</protein>
<dbReference type="OrthoDB" id="282309at2"/>
<sequence length="78" mass="8331">MAHPVPESRLVSPDVHCAHLRHKGMYVLTTPDPGEQKHAGNWDATAYWCTQTQKAMGPDGSPANASCCVSGNGRGCCH</sequence>
<dbReference type="STRING" id="1855912.LuPra_06214"/>
<reference evidence="2" key="2">
    <citation type="submission" date="2016-04" db="EMBL/GenBank/DDBJ databases">
        <title>First Complete Genome Sequence of a Subdivision 6 Acidobacterium.</title>
        <authorList>
            <person name="Huang S."/>
            <person name="Vieira S."/>
            <person name="Bunk B."/>
            <person name="Riedel T."/>
            <person name="Sproeer C."/>
            <person name="Overmann J."/>
        </authorList>
    </citation>
    <scope>NUCLEOTIDE SEQUENCE [LARGE SCALE GENOMIC DNA]</scope>
    <source>
        <strain evidence="2">DSM 100886 HEG_-6_39</strain>
    </source>
</reference>
<dbReference type="Proteomes" id="UP000076079">
    <property type="component" value="Chromosome"/>
</dbReference>
<dbReference type="AlphaFoldDB" id="A0A143PY10"/>
<evidence type="ECO:0000313" key="1">
    <source>
        <dbReference type="EMBL" id="AMY12930.1"/>
    </source>
</evidence>
<dbReference type="EMBL" id="CP015136">
    <property type="protein sequence ID" value="AMY12930.1"/>
    <property type="molecule type" value="Genomic_DNA"/>
</dbReference>
<dbReference type="KEGG" id="abac:LuPra_06214"/>
<evidence type="ECO:0000313" key="2">
    <source>
        <dbReference type="Proteomes" id="UP000076079"/>
    </source>
</evidence>
<dbReference type="RefSeq" id="WP_157899894.1">
    <property type="nucleotide sequence ID" value="NZ_CP015136.1"/>
</dbReference>
<gene>
    <name evidence="1" type="ORF">LuPra_06214</name>
</gene>
<proteinExistence type="predicted"/>